<feature type="compositionally biased region" description="Low complexity" evidence="1">
    <location>
        <begin position="17"/>
        <end position="34"/>
    </location>
</feature>
<evidence type="ECO:0000313" key="2">
    <source>
        <dbReference type="EMBL" id="KNC78375.1"/>
    </source>
</evidence>
<feature type="region of interest" description="Disordered" evidence="1">
    <location>
        <begin position="70"/>
        <end position="111"/>
    </location>
</feature>
<protein>
    <submittedName>
        <fullName evidence="2">Uncharacterized protein</fullName>
    </submittedName>
</protein>
<dbReference type="GeneID" id="25909701"/>
<organism evidence="2 3">
    <name type="scientific">Sphaeroforma arctica JP610</name>
    <dbReference type="NCBI Taxonomy" id="667725"/>
    <lineage>
        <taxon>Eukaryota</taxon>
        <taxon>Ichthyosporea</taxon>
        <taxon>Ichthyophonida</taxon>
        <taxon>Sphaeroforma</taxon>
    </lineage>
</organism>
<evidence type="ECO:0000313" key="3">
    <source>
        <dbReference type="Proteomes" id="UP000054560"/>
    </source>
</evidence>
<dbReference type="RefSeq" id="XP_014152277.1">
    <property type="nucleotide sequence ID" value="XM_014296802.1"/>
</dbReference>
<proteinExistence type="predicted"/>
<keyword evidence="3" id="KW-1185">Reference proteome</keyword>
<reference evidence="2 3" key="1">
    <citation type="submission" date="2011-02" db="EMBL/GenBank/DDBJ databases">
        <title>The Genome Sequence of Sphaeroforma arctica JP610.</title>
        <authorList>
            <consortium name="The Broad Institute Genome Sequencing Platform"/>
            <person name="Russ C."/>
            <person name="Cuomo C."/>
            <person name="Young S.K."/>
            <person name="Zeng Q."/>
            <person name="Gargeya S."/>
            <person name="Alvarado L."/>
            <person name="Berlin A."/>
            <person name="Chapman S.B."/>
            <person name="Chen Z."/>
            <person name="Freedman E."/>
            <person name="Gellesch M."/>
            <person name="Goldberg J."/>
            <person name="Griggs A."/>
            <person name="Gujja S."/>
            <person name="Heilman E."/>
            <person name="Heiman D."/>
            <person name="Howarth C."/>
            <person name="Mehta T."/>
            <person name="Neiman D."/>
            <person name="Pearson M."/>
            <person name="Roberts A."/>
            <person name="Saif S."/>
            <person name="Shea T."/>
            <person name="Shenoy N."/>
            <person name="Sisk P."/>
            <person name="Stolte C."/>
            <person name="Sykes S."/>
            <person name="White J."/>
            <person name="Yandava C."/>
            <person name="Burger G."/>
            <person name="Gray M.W."/>
            <person name="Holland P.W.H."/>
            <person name="King N."/>
            <person name="Lang F.B.F."/>
            <person name="Roger A.J."/>
            <person name="Ruiz-Trillo I."/>
            <person name="Haas B."/>
            <person name="Nusbaum C."/>
            <person name="Birren B."/>
        </authorList>
    </citation>
    <scope>NUCLEOTIDE SEQUENCE [LARGE SCALE GENOMIC DNA]</scope>
    <source>
        <strain evidence="2 3">JP610</strain>
    </source>
</reference>
<feature type="region of interest" description="Disordered" evidence="1">
    <location>
        <begin position="174"/>
        <end position="199"/>
    </location>
</feature>
<dbReference type="EMBL" id="KQ242502">
    <property type="protein sequence ID" value="KNC78375.1"/>
    <property type="molecule type" value="Genomic_DNA"/>
</dbReference>
<dbReference type="Proteomes" id="UP000054560">
    <property type="component" value="Unassembled WGS sequence"/>
</dbReference>
<dbReference type="AlphaFoldDB" id="A0A0L0FNI3"/>
<evidence type="ECO:0000256" key="1">
    <source>
        <dbReference type="SAM" id="MobiDB-lite"/>
    </source>
</evidence>
<feature type="region of interest" description="Disordered" evidence="1">
    <location>
        <begin position="1"/>
        <end position="56"/>
    </location>
</feature>
<accession>A0A0L0FNI3</accession>
<name>A0A0L0FNI3_9EUKA</name>
<gene>
    <name evidence="2" type="ORF">SARC_09197</name>
</gene>
<sequence length="337" mass="38116">MLQRALADHQTRLRQGESAAPPSESNESSSSSNNTRRGDDANNAQSKTDQLLKKQQELLEKYEQRLQHLQRQAAGSLADHTVSSQDQGQEERDDTSQSPAAPNKEGERLEFRIPGSAARRITGYSYFKSIYFATGYCLRKILDNRHERLSGAIYSQQQNQRFEADVLRESLPRHAALSTPTTPVTPPPGSDKESPPTPESIAADRQVLHARMLRLSEKLCKVVGANDLPQDEALRGALETLRVTHDSRPITKHEPREPRSWPEWPSNIYQLHNVLERDTKGALLEALKNAQISGPDAAWSLRWGYKVISHFEAEQSTLEYIKSNHQRLVNWTPELQM</sequence>
<feature type="compositionally biased region" description="Basic and acidic residues" evidence="1">
    <location>
        <begin position="1"/>
        <end position="15"/>
    </location>
</feature>